<dbReference type="GO" id="GO:0071978">
    <property type="term" value="P:bacterial-type flagellum-dependent swarming motility"/>
    <property type="evidence" value="ECO:0007669"/>
    <property type="project" value="InterPro"/>
</dbReference>
<evidence type="ECO:0000256" key="9">
    <source>
        <dbReference type="SAM" id="Phobius"/>
    </source>
</evidence>
<protein>
    <submittedName>
        <fullName evidence="11">Flagellar motor protein MotA</fullName>
    </submittedName>
</protein>
<comment type="similarity">
    <text evidence="2">Belongs to the MotA family.</text>
</comment>
<evidence type="ECO:0000256" key="6">
    <source>
        <dbReference type="ARBA" id="ARBA00022989"/>
    </source>
</evidence>
<keyword evidence="4" id="KW-1003">Cell membrane</keyword>
<keyword evidence="7 9" id="KW-0472">Membrane</keyword>
<name>A0A7L5AK06_9MICO</name>
<dbReference type="InterPro" id="IPR000540">
    <property type="entry name" value="Flag_MotA_CS"/>
</dbReference>
<dbReference type="KEGG" id="mant:BHD05_02265"/>
<dbReference type="GO" id="GO:0005886">
    <property type="term" value="C:plasma membrane"/>
    <property type="evidence" value="ECO:0007669"/>
    <property type="project" value="UniProtKB-SubCell"/>
</dbReference>
<feature type="transmembrane region" description="Helical" evidence="9">
    <location>
        <begin position="37"/>
        <end position="60"/>
    </location>
</feature>
<evidence type="ECO:0000259" key="10">
    <source>
        <dbReference type="Pfam" id="PF01618"/>
    </source>
</evidence>
<dbReference type="AlphaFoldDB" id="A0A7L5AK06"/>
<dbReference type="PANTHER" id="PTHR30433">
    <property type="entry name" value="CHEMOTAXIS PROTEIN MOTA"/>
    <property type="match status" value="1"/>
</dbReference>
<dbReference type="GO" id="GO:0006935">
    <property type="term" value="P:chemotaxis"/>
    <property type="evidence" value="ECO:0007669"/>
    <property type="project" value="InterPro"/>
</dbReference>
<dbReference type="PROSITE" id="PS01307">
    <property type="entry name" value="MOTA"/>
    <property type="match status" value="1"/>
</dbReference>
<gene>
    <name evidence="11" type="ORF">BHD05_02265</name>
</gene>
<evidence type="ECO:0000256" key="3">
    <source>
        <dbReference type="ARBA" id="ARBA00022448"/>
    </source>
</evidence>
<evidence type="ECO:0000256" key="8">
    <source>
        <dbReference type="SAM" id="MobiDB-lite"/>
    </source>
</evidence>
<dbReference type="Proteomes" id="UP000464507">
    <property type="component" value="Chromosome"/>
</dbReference>
<feature type="region of interest" description="Disordered" evidence="8">
    <location>
        <begin position="247"/>
        <end position="270"/>
    </location>
</feature>
<evidence type="ECO:0000256" key="4">
    <source>
        <dbReference type="ARBA" id="ARBA00022475"/>
    </source>
</evidence>
<dbReference type="OrthoDB" id="9806929at2"/>
<proteinExistence type="inferred from homology"/>
<keyword evidence="11" id="KW-0966">Cell projection</keyword>
<dbReference type="EMBL" id="CP017146">
    <property type="protein sequence ID" value="QHO68629.1"/>
    <property type="molecule type" value="Genomic_DNA"/>
</dbReference>
<evidence type="ECO:0000256" key="7">
    <source>
        <dbReference type="ARBA" id="ARBA00023136"/>
    </source>
</evidence>
<keyword evidence="5 9" id="KW-0812">Transmembrane</keyword>
<keyword evidence="6 9" id="KW-1133">Transmembrane helix</keyword>
<feature type="transmembrane region" description="Helical" evidence="9">
    <location>
        <begin position="145"/>
        <end position="169"/>
    </location>
</feature>
<keyword evidence="12" id="KW-1185">Reference proteome</keyword>
<dbReference type="PANTHER" id="PTHR30433:SF3">
    <property type="entry name" value="MOTILITY PROTEIN A"/>
    <property type="match status" value="1"/>
</dbReference>
<reference evidence="11 12" key="1">
    <citation type="submission" date="2016-09" db="EMBL/GenBank/DDBJ databases">
        <title>Complete genome sequence of microbes from the polar regions.</title>
        <authorList>
            <person name="Liao L."/>
            <person name="Chen B."/>
        </authorList>
    </citation>
    <scope>NUCLEOTIDE SEQUENCE [LARGE SCALE GENOMIC DNA]</scope>
    <source>
        <strain evidence="11 12">ZS314</strain>
    </source>
</reference>
<evidence type="ECO:0000313" key="12">
    <source>
        <dbReference type="Proteomes" id="UP000464507"/>
    </source>
</evidence>
<evidence type="ECO:0000256" key="2">
    <source>
        <dbReference type="ARBA" id="ARBA00008038"/>
    </source>
</evidence>
<feature type="transmembrane region" description="Helical" evidence="9">
    <location>
        <begin position="181"/>
        <end position="201"/>
    </location>
</feature>
<evidence type="ECO:0000256" key="5">
    <source>
        <dbReference type="ARBA" id="ARBA00022692"/>
    </source>
</evidence>
<dbReference type="InterPro" id="IPR047055">
    <property type="entry name" value="MotA-like"/>
</dbReference>
<keyword evidence="11" id="KW-0969">Cilium</keyword>
<evidence type="ECO:0000256" key="1">
    <source>
        <dbReference type="ARBA" id="ARBA00004651"/>
    </source>
</evidence>
<accession>A0A7L5AK06</accession>
<sequence>MDPATIIGILLAFGALLAMMVMEGASPNSVLLAAPMILVFGATIAVGIASATIPDFLLAIKALPRAFIGRTQKPQLVIDQMVKIAEVARKDGLLALEQEADKIDDPFLKSALQGIADGTDAEELAVILEDKIATSERTARSASKFYASMGGYAPTIGIIGTVVSLTHVLENLSNPEELGHMIAAAFVATLWGVLSANFLWLPIAARLARLAELDSQRMTLAMEGVLAVQAGSQPRVLSERLSALLPQSAPAKAKQGKAASMSKPKLPKAA</sequence>
<feature type="domain" description="MotA/TolQ/ExbB proton channel" evidence="10">
    <location>
        <begin position="100"/>
        <end position="218"/>
    </location>
</feature>
<dbReference type="RefSeq" id="WP_161884989.1">
    <property type="nucleotide sequence ID" value="NZ_CP017146.1"/>
</dbReference>
<evidence type="ECO:0000313" key="11">
    <source>
        <dbReference type="EMBL" id="QHO68629.1"/>
    </source>
</evidence>
<organism evidence="11 12">
    <name type="scientific">Marisediminicola antarctica</name>
    <dbReference type="NCBI Taxonomy" id="674079"/>
    <lineage>
        <taxon>Bacteria</taxon>
        <taxon>Bacillati</taxon>
        <taxon>Actinomycetota</taxon>
        <taxon>Actinomycetes</taxon>
        <taxon>Micrococcales</taxon>
        <taxon>Microbacteriaceae</taxon>
        <taxon>Marisediminicola</taxon>
    </lineage>
</organism>
<keyword evidence="3" id="KW-0813">Transport</keyword>
<dbReference type="InterPro" id="IPR002898">
    <property type="entry name" value="MotA_ExbB_proton_chnl"/>
</dbReference>
<keyword evidence="11" id="KW-0282">Flagellum</keyword>
<comment type="subcellular location">
    <subcellularLocation>
        <location evidence="1">Cell membrane</location>
        <topology evidence="1">Multi-pass membrane protein</topology>
    </subcellularLocation>
</comment>
<dbReference type="Pfam" id="PF01618">
    <property type="entry name" value="MotA_ExbB"/>
    <property type="match status" value="1"/>
</dbReference>